<feature type="transmembrane region" description="Helical" evidence="10">
    <location>
        <begin position="424"/>
        <end position="441"/>
    </location>
</feature>
<evidence type="ECO:0000259" key="12">
    <source>
        <dbReference type="Pfam" id="PF16327"/>
    </source>
</evidence>
<feature type="transmembrane region" description="Helical" evidence="10">
    <location>
        <begin position="176"/>
        <end position="196"/>
    </location>
</feature>
<comment type="caution">
    <text evidence="13">The sequence shown here is derived from an EMBL/GenBank/DDBJ whole genome shotgun (WGS) entry which is preliminary data.</text>
</comment>
<reference evidence="14" key="1">
    <citation type="submission" date="2016-06" db="EMBL/GenBank/DDBJ databases">
        <authorList>
            <person name="Nascimento L."/>
            <person name="Pereira R.V."/>
            <person name="Martins L.F."/>
            <person name="Quaggio R.B."/>
            <person name="Silva A.M."/>
            <person name="Setubal J.C."/>
        </authorList>
    </citation>
    <scope>NUCLEOTIDE SEQUENCE [LARGE SCALE GENOMIC DNA]</scope>
</reference>
<dbReference type="EMBL" id="LZRT01000095">
    <property type="protein sequence ID" value="OUM85903.1"/>
    <property type="molecule type" value="Genomic_DNA"/>
</dbReference>
<evidence type="ECO:0000256" key="9">
    <source>
        <dbReference type="ARBA" id="ARBA00037230"/>
    </source>
</evidence>
<dbReference type="InterPro" id="IPR003568">
    <property type="entry name" value="Cyt_c_biogenesis_CcmF"/>
</dbReference>
<dbReference type="GO" id="GO:0005886">
    <property type="term" value="C:plasma membrane"/>
    <property type="evidence" value="ECO:0007669"/>
    <property type="project" value="UniProtKB-SubCell"/>
</dbReference>
<dbReference type="Pfam" id="PF16327">
    <property type="entry name" value="CcmF_C"/>
    <property type="match status" value="1"/>
</dbReference>
<evidence type="ECO:0000256" key="8">
    <source>
        <dbReference type="ARBA" id="ARBA00023136"/>
    </source>
</evidence>
<dbReference type="GO" id="GO:0015232">
    <property type="term" value="F:heme transmembrane transporter activity"/>
    <property type="evidence" value="ECO:0007669"/>
    <property type="project" value="InterPro"/>
</dbReference>
<evidence type="ECO:0008006" key="15">
    <source>
        <dbReference type="Google" id="ProtNLM"/>
    </source>
</evidence>
<dbReference type="PRINTS" id="PR01411">
    <property type="entry name" value="CCMFBIOGNSIS"/>
</dbReference>
<sequence length="667" mass="74590">MGEIGRWAILFLLFVVPYTFLMSALGGWLKNRRLAAAGRAGMVAAVFLATVASVSLLYLLVTDDFRYQYVVNYSSSNLPLIYKIAAFWGGSAGSLLFWSWLLSIYSVLASFLKHRQREVMQPVVTAVLSAILFFFVLVMNTIAHPFELARVQVSEGNSLNPLLQNPSMMVHPVNLYLGYIGFAVPYAYGIAALLTNQTGATWLKVTRRWTLVSWLFLGVGILYGSQWAYEELGWGGFWAWDPVENAALLPWLTSTAFLHSAIVQEKKGMLKGWNMILIMVTFVLTIFGTFLTRSGLLFSVHAFANGPMGTYFLTFVGLIVIFSLAVLVWKWPLLKGENQMEAVASKESSFMINNLLLLGSAFTVFWGTMYPIISELVTGEKMTVGAPFFNRVNVPIFIGVIVLMGVAPLLAWRRSSFRLLRKNLILPAALAVAFLLIAYILGLRGWLSLFSFASGLFVAVIIVLEFVKAVQARQKMTGEPLLLSFFRLFQRNRRRYGGYLVHLAILLIVFGYTGASAYEVNVQRMLHPGEQMQVGAYTLTYEGLEETGDAFRTEIFANVIVEKEGQRLVVMRPEKVFYTLGGQPSTEVAIYHTWLGDLYLVLGGWDEKTDAAVFQAMIFPLINWVWVGTYVMIAGTLIALWPERPRLEESRDPGLPKTLQGAAARGR</sequence>
<feature type="transmembrane region" description="Helical" evidence="10">
    <location>
        <begin position="496"/>
        <end position="518"/>
    </location>
</feature>
<comment type="similarity">
    <text evidence="2">Belongs to the CcmF/CycK/Ccl1/NrfE/CcsA family.</text>
</comment>
<feature type="transmembrane region" description="Helical" evidence="10">
    <location>
        <begin position="350"/>
        <end position="373"/>
    </location>
</feature>
<evidence type="ECO:0000256" key="6">
    <source>
        <dbReference type="ARBA" id="ARBA00022748"/>
    </source>
</evidence>
<dbReference type="InterPro" id="IPR003567">
    <property type="entry name" value="Cyt_c_biogenesis"/>
</dbReference>
<feature type="transmembrane region" description="Helical" evidence="10">
    <location>
        <begin position="308"/>
        <end position="329"/>
    </location>
</feature>
<comment type="function">
    <text evidence="9">Required for the biogenesis of c-type cytochromes. Possible subunit of a heme lyase.</text>
</comment>
<evidence type="ECO:0000256" key="1">
    <source>
        <dbReference type="ARBA" id="ARBA00004429"/>
    </source>
</evidence>
<dbReference type="PRINTS" id="PR01410">
    <property type="entry name" value="CCBIOGENESIS"/>
</dbReference>
<gene>
    <name evidence="13" type="ORF">BAA01_15025</name>
</gene>
<proteinExistence type="inferred from homology"/>
<evidence type="ECO:0000256" key="7">
    <source>
        <dbReference type="ARBA" id="ARBA00022989"/>
    </source>
</evidence>
<feature type="transmembrane region" description="Helical" evidence="10">
    <location>
        <begin position="246"/>
        <end position="263"/>
    </location>
</feature>
<name>A0A1Y3PF18_9BACI</name>
<evidence type="ECO:0000313" key="14">
    <source>
        <dbReference type="Proteomes" id="UP000196475"/>
    </source>
</evidence>
<feature type="transmembrane region" description="Helical" evidence="10">
    <location>
        <begin position="275"/>
        <end position="296"/>
    </location>
</feature>
<evidence type="ECO:0000259" key="11">
    <source>
        <dbReference type="Pfam" id="PF01578"/>
    </source>
</evidence>
<feature type="transmembrane region" description="Helical" evidence="10">
    <location>
        <begin position="81"/>
        <end position="111"/>
    </location>
</feature>
<accession>A0A1Y3PF18</accession>
<keyword evidence="5 10" id="KW-0812">Transmembrane</keyword>
<protein>
    <recommendedName>
        <fullName evidence="15">Cytochrome C biogenesis protein</fullName>
    </recommendedName>
</protein>
<feature type="transmembrane region" description="Helical" evidence="10">
    <location>
        <begin position="123"/>
        <end position="143"/>
    </location>
</feature>
<keyword evidence="8 10" id="KW-0472">Membrane</keyword>
<dbReference type="PANTHER" id="PTHR43653:SF1">
    <property type="entry name" value="CYTOCHROME C-TYPE BIOGENESIS PROTEIN CCMF"/>
    <property type="match status" value="1"/>
</dbReference>
<comment type="subcellular location">
    <subcellularLocation>
        <location evidence="1">Cell inner membrane</location>
        <topology evidence="1">Multi-pass membrane protein</topology>
    </subcellularLocation>
</comment>
<dbReference type="Proteomes" id="UP000196475">
    <property type="component" value="Unassembled WGS sequence"/>
</dbReference>
<feature type="transmembrane region" description="Helical" evidence="10">
    <location>
        <begin position="6"/>
        <end position="29"/>
    </location>
</feature>
<feature type="transmembrane region" description="Helical" evidence="10">
    <location>
        <begin position="41"/>
        <end position="61"/>
    </location>
</feature>
<feature type="domain" description="Cytochrome c assembly protein" evidence="11">
    <location>
        <begin position="88"/>
        <end position="295"/>
    </location>
</feature>
<feature type="transmembrane region" description="Helical" evidence="10">
    <location>
        <begin position="208"/>
        <end position="226"/>
    </location>
</feature>
<dbReference type="InterPro" id="IPR032523">
    <property type="entry name" value="CcmF_C"/>
</dbReference>
<evidence type="ECO:0000256" key="5">
    <source>
        <dbReference type="ARBA" id="ARBA00022692"/>
    </source>
</evidence>
<evidence type="ECO:0000313" key="13">
    <source>
        <dbReference type="EMBL" id="OUM85903.1"/>
    </source>
</evidence>
<evidence type="ECO:0000256" key="4">
    <source>
        <dbReference type="ARBA" id="ARBA00022519"/>
    </source>
</evidence>
<feature type="transmembrane region" description="Helical" evidence="10">
    <location>
        <begin position="393"/>
        <end position="412"/>
    </location>
</feature>
<feature type="transmembrane region" description="Helical" evidence="10">
    <location>
        <begin position="447"/>
        <end position="467"/>
    </location>
</feature>
<keyword evidence="3" id="KW-1003">Cell membrane</keyword>
<evidence type="ECO:0000256" key="2">
    <source>
        <dbReference type="ARBA" id="ARBA00009186"/>
    </source>
</evidence>
<evidence type="ECO:0000256" key="3">
    <source>
        <dbReference type="ARBA" id="ARBA00022475"/>
    </source>
</evidence>
<feature type="transmembrane region" description="Helical" evidence="10">
    <location>
        <begin position="621"/>
        <end position="641"/>
    </location>
</feature>
<keyword evidence="6" id="KW-0201">Cytochrome c-type biogenesis</keyword>
<dbReference type="GO" id="GO:0020037">
    <property type="term" value="F:heme binding"/>
    <property type="evidence" value="ECO:0007669"/>
    <property type="project" value="InterPro"/>
</dbReference>
<dbReference type="Pfam" id="PF01578">
    <property type="entry name" value="Cytochrom_C_asm"/>
    <property type="match status" value="1"/>
</dbReference>
<dbReference type="PANTHER" id="PTHR43653">
    <property type="entry name" value="CYTOCHROME C ASSEMBLY PROTEIN-RELATED"/>
    <property type="match status" value="1"/>
</dbReference>
<keyword evidence="4" id="KW-0997">Cell inner membrane</keyword>
<dbReference type="InterPro" id="IPR002541">
    <property type="entry name" value="Cyt_c_assembly"/>
</dbReference>
<dbReference type="GO" id="GO:0017004">
    <property type="term" value="P:cytochrome complex assembly"/>
    <property type="evidence" value="ECO:0007669"/>
    <property type="project" value="UniProtKB-KW"/>
</dbReference>
<evidence type="ECO:0000256" key="10">
    <source>
        <dbReference type="SAM" id="Phobius"/>
    </source>
</evidence>
<dbReference type="AlphaFoldDB" id="A0A1Y3PF18"/>
<keyword evidence="7 10" id="KW-1133">Transmembrane helix</keyword>
<organism evidence="13 14">
    <name type="scientific">Bacillus thermozeamaize</name>
    <dbReference type="NCBI Taxonomy" id="230954"/>
    <lineage>
        <taxon>Bacteria</taxon>
        <taxon>Bacillati</taxon>
        <taxon>Bacillota</taxon>
        <taxon>Bacilli</taxon>
        <taxon>Bacillales</taxon>
        <taxon>Bacillaceae</taxon>
        <taxon>Bacillus</taxon>
    </lineage>
</organism>
<feature type="domain" description="Cytochrome c-type biogenesis protein CcmF C-terminal" evidence="12">
    <location>
        <begin position="313"/>
        <end position="640"/>
    </location>
</feature>